<evidence type="ECO:0000259" key="3">
    <source>
        <dbReference type="SMART" id="SM00822"/>
    </source>
</evidence>
<dbReference type="FunFam" id="3.40.50.720:FF:000084">
    <property type="entry name" value="Short-chain dehydrogenase reductase"/>
    <property type="match status" value="1"/>
</dbReference>
<feature type="compositionally biased region" description="Basic and acidic residues" evidence="2">
    <location>
        <begin position="637"/>
        <end position="648"/>
    </location>
</feature>
<dbReference type="GO" id="GO:0006629">
    <property type="term" value="P:lipid metabolic process"/>
    <property type="evidence" value="ECO:0007669"/>
    <property type="project" value="UniProtKB-ARBA"/>
</dbReference>
<dbReference type="SUPFAM" id="SSF51735">
    <property type="entry name" value="NAD(P)-binding Rossmann-fold domains"/>
    <property type="match status" value="1"/>
</dbReference>
<sequence length="1505" mass="169453">MKSQGGVKRKNTFLETQVERLSLDFYHCYDAIAHNAAVSEDATVNVHWTKLSDWLINLQLSVCSGQMSATPVVSLSGKVALITGATSGIGYSTAYLFHQLGATLVVTGRNTERLKALEEQLQDGKGQVLAIAADLTKEEEIRNLAKKAVDKFHTLDILVNNAGIIDKGTIENTTLEQYDRVMSTNLRSMFYLTQQLVPHLIESKGSIVNVSSVNGMRSFPGVLAYNISKAGVDQFTRCTALELAPKGVRVNSVNPGVTKTDLHRRSGMDETAYEAFIKHSSNTHALGRVGNPDEVASAIAFLASSASSFITGASIPVDGGRHAMCPLKLGSAAQCTTTENENEEFIVGNSFDDPEENEYVVASRSEPVIFPARRQREDSIRRSNRRLITTKHGHDEQTDPMPATVTRRIIPPRRYSPGPADCKTLNMSSIEKKSCFPPHHTDQSSVLKNVTKEINSHEAITQHIIEQDNNIAEMTDGPVFRAKFINTIADVPLAILMRSGPLGMGACDRPPVVRLTGRSASFSFIVDLTTFDVTNLIYDGLDGWSSRGLVSKFFFNKDKTKCPQGKHEYTILRKVLIHPHTLPSSSVRKVIWQVMKGNEFCRYALISYNIANDAVLDSQAFILDRNKTIGTGNAGDESSRVQRTDDVSMHSANQNVTTSDELMCEGEEDGDDIEFYFAGGAESLKRQMEEIPELDAEGLCMITDAPVFMQKFVGTLVDAPLELLIQEDELDASIPVCTYVPKINLYGAAACLSFLIDTKCFPISDISADNLGQWNAKDGRRMSVRKFYYRAKSKPDGVEREYCVVRRRYLHPHCIPNNSIRKVIWLIKKDDEYCRYSLVSYYIEADAHVMQIPHGNSRINQKSYIRTCPSEVKKRPCNIKQDDAILTDTPNTSETIVLQEPDFEVGNEVDVEADDVSENSEVDVDGNSPREICSPGAQDALISDSEMSHRISLVTTSIPFNYSYINAITELPLALLRRAEITPDIAPVNSTVPQIRLISQGVQMSFIVDTSQIPYVEWNWDGLGAWNTSRGNRVTLSKYCYDANDSRCGTKGYAYCVIKKKYVHPYSVPPSAVRKVVWLIKEIDGTYNRYMLVTYKVERDAVVTIKRIQQQVASEQRIQRASILPDETIYDQNEINHEIARVTKSPVFLKQFINNVNELPLDTLFEPEQIDLPVCDTVPHIAVLREPTCYPLQMTFLIDTEKVAISDLSVDNLGQWNTTHGRRMTLRKFYFSRDRQRCLEGSHYFTVIRKTYVHPNSIPDGMVRKIIWQACTAEGYARYALISYDIGINTVVEAIPHGNSKRNTAVYQRKEPSLIAEMKREKMKRLSERSSLEPEDAFVAMKHARLGSYVGAPSTVTLYEDGNYEEVEDAYPLTHEELMSRMALPSLRRFTRPYHNDEPFSVVFLLDQHVGIVQCASCGVDFSRQPQPPEDLVLEHVERFWNQRTCTYSTQQMQKKYIHARLECVLARYEYFTTLDFLVISHDVRMRLTNVHQQHLSIEFGCSFE</sequence>
<dbReference type="InterPro" id="IPR020904">
    <property type="entry name" value="Sc_DH/Rdtase_CS"/>
</dbReference>
<feature type="domain" description="Ketoreductase" evidence="3">
    <location>
        <begin position="78"/>
        <end position="256"/>
    </location>
</feature>
<accession>A0A158Q822</accession>
<dbReference type="Gene3D" id="3.40.50.720">
    <property type="entry name" value="NAD(P)-binding Rossmann-like Domain"/>
    <property type="match status" value="1"/>
</dbReference>
<organism evidence="4 5">
    <name type="scientific">Elaeophora elaphi</name>
    <dbReference type="NCBI Taxonomy" id="1147741"/>
    <lineage>
        <taxon>Eukaryota</taxon>
        <taxon>Metazoa</taxon>
        <taxon>Ecdysozoa</taxon>
        <taxon>Nematoda</taxon>
        <taxon>Chromadorea</taxon>
        <taxon>Rhabditida</taxon>
        <taxon>Spirurina</taxon>
        <taxon>Spiruromorpha</taxon>
        <taxon>Filarioidea</taxon>
        <taxon>Onchocercidae</taxon>
        <taxon>Elaeophora</taxon>
    </lineage>
</organism>
<protein>
    <submittedName>
        <fullName evidence="5">Short-chain dehydrogenase/reductase SDR</fullName>
    </submittedName>
</protein>
<dbReference type="InterPro" id="IPR002347">
    <property type="entry name" value="SDR_fam"/>
</dbReference>
<dbReference type="NCBIfam" id="NF005559">
    <property type="entry name" value="PRK07231.1"/>
    <property type="match status" value="1"/>
</dbReference>
<dbReference type="WBParaSite" id="EEL_0000618901-mRNA-1">
    <property type="protein sequence ID" value="EEL_0000618901-mRNA-1"/>
    <property type="gene ID" value="EEL_0000618901"/>
</dbReference>
<evidence type="ECO:0000256" key="1">
    <source>
        <dbReference type="ARBA" id="ARBA00023002"/>
    </source>
</evidence>
<dbReference type="Proteomes" id="UP000050640">
    <property type="component" value="Unplaced"/>
</dbReference>
<dbReference type="GO" id="GO:0016491">
    <property type="term" value="F:oxidoreductase activity"/>
    <property type="evidence" value="ECO:0007669"/>
    <property type="project" value="UniProtKB-KW"/>
</dbReference>
<name>A0A158Q822_9BILA</name>
<evidence type="ECO:0000256" key="2">
    <source>
        <dbReference type="SAM" id="MobiDB-lite"/>
    </source>
</evidence>
<dbReference type="SMART" id="SM00822">
    <property type="entry name" value="PKS_KR"/>
    <property type="match status" value="1"/>
</dbReference>
<dbReference type="PANTHER" id="PTHR43975">
    <property type="entry name" value="ZGC:101858"/>
    <property type="match status" value="1"/>
</dbReference>
<keyword evidence="1" id="KW-0560">Oxidoreductase</keyword>
<keyword evidence="4" id="KW-1185">Reference proteome</keyword>
<evidence type="ECO:0000313" key="5">
    <source>
        <dbReference type="WBParaSite" id="EEL_0000618901-mRNA-1"/>
    </source>
</evidence>
<feature type="region of interest" description="Disordered" evidence="2">
    <location>
        <begin position="632"/>
        <end position="652"/>
    </location>
</feature>
<dbReference type="InterPro" id="IPR057326">
    <property type="entry name" value="KR_dom"/>
</dbReference>
<dbReference type="Pfam" id="PF13561">
    <property type="entry name" value="adh_short_C2"/>
    <property type="match status" value="1"/>
</dbReference>
<proteinExistence type="predicted"/>
<dbReference type="PROSITE" id="PS00061">
    <property type="entry name" value="ADH_SHORT"/>
    <property type="match status" value="1"/>
</dbReference>
<dbReference type="PRINTS" id="PR00080">
    <property type="entry name" value="SDRFAMILY"/>
</dbReference>
<dbReference type="PANTHER" id="PTHR43975:SF2">
    <property type="entry name" value="EG:BACR7A4.14 PROTEIN-RELATED"/>
    <property type="match status" value="1"/>
</dbReference>
<dbReference type="InterPro" id="IPR036291">
    <property type="entry name" value="NAD(P)-bd_dom_sf"/>
</dbReference>
<dbReference type="STRING" id="1147741.A0A158Q822"/>
<evidence type="ECO:0000313" key="4">
    <source>
        <dbReference type="Proteomes" id="UP000050640"/>
    </source>
</evidence>
<dbReference type="PRINTS" id="PR00081">
    <property type="entry name" value="GDHRDH"/>
</dbReference>
<reference evidence="5" key="1">
    <citation type="submission" date="2016-04" db="UniProtKB">
        <authorList>
            <consortium name="WormBaseParasite"/>
        </authorList>
    </citation>
    <scope>IDENTIFICATION</scope>
</reference>